<evidence type="ECO:0000256" key="1">
    <source>
        <dbReference type="ARBA" id="ARBA00022729"/>
    </source>
</evidence>
<keyword evidence="4" id="KW-1185">Reference proteome</keyword>
<proteinExistence type="predicted"/>
<name>A0ABS7YSD1_9VIBR</name>
<reference evidence="4" key="1">
    <citation type="submission" date="2023-07" db="EMBL/GenBank/DDBJ databases">
        <title>Molecular identification of indigenous halophilic bacteria isolated from red sea cost, biodegradation of synthetic dyes and assessment of degraded metabolite toxicity.</title>
        <authorList>
            <person name="Chaieb K."/>
            <person name="Altayb H.N."/>
        </authorList>
    </citation>
    <scope>NUCLEOTIDE SEQUENCE [LARGE SCALE GENOMIC DNA]</scope>
    <source>
        <strain evidence="4">K20</strain>
    </source>
</reference>
<dbReference type="Gene3D" id="2.40.160.40">
    <property type="entry name" value="monomeric porin ompg"/>
    <property type="match status" value="1"/>
</dbReference>
<keyword evidence="1 2" id="KW-0732">Signal</keyword>
<feature type="chain" id="PRO_5047488603" evidence="2">
    <location>
        <begin position="22"/>
        <end position="278"/>
    </location>
</feature>
<evidence type="ECO:0000313" key="3">
    <source>
        <dbReference type="EMBL" id="MCA2018602.1"/>
    </source>
</evidence>
<organism evidence="3 4">
    <name type="scientific">Vibrio tritonius</name>
    <dbReference type="NCBI Taxonomy" id="1435069"/>
    <lineage>
        <taxon>Bacteria</taxon>
        <taxon>Pseudomonadati</taxon>
        <taxon>Pseudomonadota</taxon>
        <taxon>Gammaproteobacteria</taxon>
        <taxon>Vibrionales</taxon>
        <taxon>Vibrionaceae</taxon>
        <taxon>Vibrio</taxon>
    </lineage>
</organism>
<protein>
    <submittedName>
        <fullName evidence="3">Oligogalacturonate-specific porin KdgM family protein</fullName>
    </submittedName>
</protein>
<sequence length="278" mass="31968">MNLKTISAASLLVIASVQAYAAEDIDDTVKGKTYLQYEHNYQTEKRAHGDSIKLVHKTPDRWGFEVKFGIYPNSIDTAYENYYGGSAGFVLSKSYILDKKTYVTPQFEIDFQSGSLQYLSGATLYHKLSDNWGGYVRYRYQFRDYASTDSYKTRNMYIDGDSANGTESVTYLAKGNIGTHRFETGIDYRGVENWRFQYILLYDYADYTNSPKSCDSHSCTSLEYASFDNKKGYLYNEFKIQYTGFKAAIPYFEIDQKSVSGTSNKEQACLKLGFNWYF</sequence>
<comment type="caution">
    <text evidence="3">The sequence shown here is derived from an EMBL/GenBank/DDBJ whole genome shotgun (WGS) entry which is preliminary data.</text>
</comment>
<feature type="signal peptide" evidence="2">
    <location>
        <begin position="1"/>
        <end position="21"/>
    </location>
</feature>
<gene>
    <name evidence="3" type="ORF">LDJ79_20975</name>
</gene>
<dbReference type="RefSeq" id="WP_225251956.1">
    <property type="nucleotide sequence ID" value="NZ_JAIWIU010000185.1"/>
</dbReference>
<dbReference type="EMBL" id="JAIWIU010000185">
    <property type="protein sequence ID" value="MCA2018602.1"/>
    <property type="molecule type" value="Genomic_DNA"/>
</dbReference>
<evidence type="ECO:0000313" key="4">
    <source>
        <dbReference type="Proteomes" id="UP001199044"/>
    </source>
</evidence>
<evidence type="ECO:0000256" key="2">
    <source>
        <dbReference type="SAM" id="SignalP"/>
    </source>
</evidence>
<dbReference type="Proteomes" id="UP001199044">
    <property type="component" value="Unassembled WGS sequence"/>
</dbReference>
<dbReference type="InterPro" id="IPR053713">
    <property type="entry name" value="Bact_OM_Channel_sf"/>
</dbReference>
<accession>A0ABS7YSD1</accession>